<organism evidence="1 2">
    <name type="scientific">Marvinbryantia formatexigens DSM 14469</name>
    <dbReference type="NCBI Taxonomy" id="478749"/>
    <lineage>
        <taxon>Bacteria</taxon>
        <taxon>Bacillati</taxon>
        <taxon>Bacillota</taxon>
        <taxon>Clostridia</taxon>
        <taxon>Lachnospirales</taxon>
        <taxon>Lachnospiraceae</taxon>
        <taxon>Marvinbryantia</taxon>
    </lineage>
</organism>
<gene>
    <name evidence="1" type="ORF">BRYFOR_05111</name>
</gene>
<protein>
    <submittedName>
        <fullName evidence="1">Uncharacterized protein</fullName>
    </submittedName>
</protein>
<dbReference type="AlphaFoldDB" id="C6L921"/>
<evidence type="ECO:0000313" key="2">
    <source>
        <dbReference type="Proteomes" id="UP000005561"/>
    </source>
</evidence>
<accession>C6L921</accession>
<reference evidence="1" key="1">
    <citation type="submission" date="2009-07" db="EMBL/GenBank/DDBJ databases">
        <authorList>
            <person name="Weinstock G."/>
            <person name="Sodergren E."/>
            <person name="Clifton S."/>
            <person name="Fulton L."/>
            <person name="Fulton B."/>
            <person name="Courtney L."/>
            <person name="Fronick C."/>
            <person name="Harrison M."/>
            <person name="Strong C."/>
            <person name="Farmer C."/>
            <person name="Delahaunty K."/>
            <person name="Markovic C."/>
            <person name="Hall O."/>
            <person name="Minx P."/>
            <person name="Tomlinson C."/>
            <person name="Mitreva M."/>
            <person name="Nelson J."/>
            <person name="Hou S."/>
            <person name="Wollam A."/>
            <person name="Pepin K.H."/>
            <person name="Johnson M."/>
            <person name="Bhonagiri V."/>
            <person name="Nash W.E."/>
            <person name="Warren W."/>
            <person name="Chinwalla A."/>
            <person name="Mardis E.R."/>
            <person name="Wilson R.K."/>
        </authorList>
    </citation>
    <scope>NUCLEOTIDE SEQUENCE [LARGE SCALE GENOMIC DNA]</scope>
    <source>
        <strain evidence="1">DSM 14469</strain>
    </source>
</reference>
<evidence type="ECO:0000313" key="1">
    <source>
        <dbReference type="EMBL" id="EET62760.1"/>
    </source>
</evidence>
<keyword evidence="2" id="KW-1185">Reference proteome</keyword>
<dbReference type="EMBL" id="ACCL02000001">
    <property type="protein sequence ID" value="EET62760.1"/>
    <property type="molecule type" value="Genomic_DNA"/>
</dbReference>
<comment type="caution">
    <text evidence="1">The sequence shown here is derived from an EMBL/GenBank/DDBJ whole genome shotgun (WGS) entry which is preliminary data.</text>
</comment>
<sequence>MVAMHPKGAAGGRSCRCCWKWGYVHFFSFFMRGNGDCLRRSAGQTPGG</sequence>
<proteinExistence type="predicted"/>
<name>C6L921_9FIRM</name>
<dbReference type="Proteomes" id="UP000005561">
    <property type="component" value="Unassembled WGS sequence"/>
</dbReference>